<dbReference type="Proteomes" id="UP000018291">
    <property type="component" value="Unassembled WGS sequence"/>
</dbReference>
<dbReference type="AlphaFoldDB" id="R4Z7Q4"/>
<dbReference type="Gene3D" id="1.20.910.10">
    <property type="entry name" value="Heme oxygenase-like"/>
    <property type="match status" value="1"/>
</dbReference>
<keyword evidence="5" id="KW-0812">Transmembrane</keyword>
<dbReference type="InterPro" id="IPR016084">
    <property type="entry name" value="Haem_Oase-like_multi-hlx"/>
</dbReference>
<keyword evidence="5" id="KW-1133">Transmembrane helix</keyword>
<evidence type="ECO:0000256" key="1">
    <source>
        <dbReference type="ARBA" id="ARBA00022617"/>
    </source>
</evidence>
<sequence length="287" mass="29963">MAKPKATTTSVKPTTTTAPERSEEPKITVSSDDDGSGGWGWGVVAARGVALLGGAGVGTMSRRANRSGLRRPTLVGIVLGAALLVAGCGEAGVTLGQSKDSTSAWMAASPRSSLCSAWDSRPTWTGLELELDASDAQAPATVLPATRTYLGDLSGGFFVGKRIREIYGLTPDGGASVFDFPEIVGPGAWKQRYRDNLDALEWSAEEQQAFVDEAKTAYLHHSKVFDELAELQPGSGLFHWWWRSEGCFGVTGSASGGGGVLGAGLGCCRPSVRCGDGCSDWCVGSVR</sequence>
<organism evidence="6 7">
    <name type="scientific">Candidatus Neomicrothrix parvicella RN1</name>
    <dbReference type="NCBI Taxonomy" id="1229780"/>
    <lineage>
        <taxon>Bacteria</taxon>
        <taxon>Bacillati</taxon>
        <taxon>Actinomycetota</taxon>
        <taxon>Acidimicrobiia</taxon>
        <taxon>Acidimicrobiales</taxon>
        <taxon>Microthrixaceae</taxon>
        <taxon>Candidatus Neomicrothrix</taxon>
    </lineage>
</organism>
<dbReference type="RefSeq" id="WP_012231152.1">
    <property type="nucleotide sequence ID" value="NZ_HG422565.1"/>
</dbReference>
<dbReference type="HOGENOM" id="CLU_968703_0_0_11"/>
<feature type="compositionally biased region" description="Low complexity" evidence="4">
    <location>
        <begin position="1"/>
        <end position="19"/>
    </location>
</feature>
<feature type="region of interest" description="Disordered" evidence="4">
    <location>
        <begin position="1"/>
        <end position="35"/>
    </location>
</feature>
<dbReference type="PRINTS" id="PR00088">
    <property type="entry name" value="HAEMOXYGNASE"/>
</dbReference>
<keyword evidence="1" id="KW-0349">Heme</keyword>
<dbReference type="GO" id="GO:0046872">
    <property type="term" value="F:metal ion binding"/>
    <property type="evidence" value="ECO:0007669"/>
    <property type="project" value="UniProtKB-KW"/>
</dbReference>
<keyword evidence="7" id="KW-1185">Reference proteome</keyword>
<dbReference type="CDD" id="cd19165">
    <property type="entry name" value="HemeO"/>
    <property type="match status" value="1"/>
</dbReference>
<dbReference type="EMBL" id="CANL01000080">
    <property type="protein sequence ID" value="CCM65912.1"/>
    <property type="molecule type" value="Genomic_DNA"/>
</dbReference>
<dbReference type="PANTHER" id="PTHR10720:SF0">
    <property type="entry name" value="HEME OXYGENASE"/>
    <property type="match status" value="1"/>
</dbReference>
<comment type="caution">
    <text evidence="6">The sequence shown here is derived from an EMBL/GenBank/DDBJ whole genome shotgun (WGS) entry which is preliminary data.</text>
</comment>
<dbReference type="SUPFAM" id="SSF48613">
    <property type="entry name" value="Heme oxygenase-like"/>
    <property type="match status" value="1"/>
</dbReference>
<proteinExistence type="predicted"/>
<keyword evidence="3" id="KW-0408">Iron</keyword>
<dbReference type="PANTHER" id="PTHR10720">
    <property type="entry name" value="HEME OXYGENASE"/>
    <property type="match status" value="1"/>
</dbReference>
<evidence type="ECO:0000256" key="4">
    <source>
        <dbReference type="SAM" id="MobiDB-lite"/>
    </source>
</evidence>
<evidence type="ECO:0000256" key="5">
    <source>
        <dbReference type="SAM" id="Phobius"/>
    </source>
</evidence>
<dbReference type="InterPro" id="IPR016053">
    <property type="entry name" value="Haem_Oase-like"/>
</dbReference>
<keyword evidence="5" id="KW-0472">Membrane</keyword>
<keyword evidence="2" id="KW-0479">Metal-binding</keyword>
<gene>
    <name evidence="6" type="ORF">BN381_810015</name>
</gene>
<dbReference type="STRING" id="1229780.BN381_810015"/>
<feature type="transmembrane region" description="Helical" evidence="5">
    <location>
        <begin position="73"/>
        <end position="93"/>
    </location>
</feature>
<reference evidence="6 7" key="1">
    <citation type="journal article" date="2013" name="ISME J.">
        <title>Metabolic model for the filamentous 'Candidatus Microthrix parvicella' based on genomic and metagenomic analyses.</title>
        <authorList>
            <person name="Jon McIlroy S."/>
            <person name="Kristiansen R."/>
            <person name="Albertsen M."/>
            <person name="Michael Karst S."/>
            <person name="Rossetti S."/>
            <person name="Lund Nielsen J."/>
            <person name="Tandoi V."/>
            <person name="James Seviour R."/>
            <person name="Nielsen P.H."/>
        </authorList>
    </citation>
    <scope>NUCLEOTIDE SEQUENCE [LARGE SCALE GENOMIC DNA]</scope>
    <source>
        <strain evidence="6 7">RN1</strain>
    </source>
</reference>
<name>R4Z7Q4_9ACTN</name>
<protein>
    <submittedName>
        <fullName evidence="6">Uncharacterized protein</fullName>
    </submittedName>
</protein>
<dbReference type="eggNOG" id="COG5398">
    <property type="taxonomic scope" value="Bacteria"/>
</dbReference>
<evidence type="ECO:0000256" key="3">
    <source>
        <dbReference type="ARBA" id="ARBA00023004"/>
    </source>
</evidence>
<accession>R4Z7Q4</accession>
<dbReference type="InterPro" id="IPR002051">
    <property type="entry name" value="Haem_Oase"/>
</dbReference>
<feature type="transmembrane region" description="Helical" evidence="5">
    <location>
        <begin position="39"/>
        <end position="61"/>
    </location>
</feature>
<dbReference type="GO" id="GO:0006788">
    <property type="term" value="P:heme oxidation"/>
    <property type="evidence" value="ECO:0007669"/>
    <property type="project" value="InterPro"/>
</dbReference>
<dbReference type="Pfam" id="PF01126">
    <property type="entry name" value="Heme_oxygenase"/>
    <property type="match status" value="1"/>
</dbReference>
<evidence type="ECO:0000256" key="2">
    <source>
        <dbReference type="ARBA" id="ARBA00022723"/>
    </source>
</evidence>
<evidence type="ECO:0000313" key="6">
    <source>
        <dbReference type="EMBL" id="CCM65912.1"/>
    </source>
</evidence>
<evidence type="ECO:0000313" key="7">
    <source>
        <dbReference type="Proteomes" id="UP000018291"/>
    </source>
</evidence>
<dbReference type="GO" id="GO:0004392">
    <property type="term" value="F:heme oxygenase (decyclizing) activity"/>
    <property type="evidence" value="ECO:0007669"/>
    <property type="project" value="InterPro"/>
</dbReference>